<sequence>MPGQSTIHSSSKTDQQAASRKENKLK</sequence>
<keyword evidence="3" id="KW-1185">Reference proteome</keyword>
<feature type="region of interest" description="Disordered" evidence="1">
    <location>
        <begin position="1"/>
        <end position="26"/>
    </location>
</feature>
<feature type="compositionally biased region" description="Polar residues" evidence="1">
    <location>
        <begin position="1"/>
        <end position="18"/>
    </location>
</feature>
<proteinExistence type="predicted"/>
<dbReference type="Gramene" id="OMO61383">
    <property type="protein sequence ID" value="OMO61383"/>
    <property type="gene ID" value="CCACVL1_23564"/>
</dbReference>
<reference evidence="2 3" key="1">
    <citation type="submission" date="2013-09" db="EMBL/GenBank/DDBJ databases">
        <title>Corchorus capsularis genome sequencing.</title>
        <authorList>
            <person name="Alam M."/>
            <person name="Haque M.S."/>
            <person name="Islam M.S."/>
            <person name="Emdad E.M."/>
            <person name="Islam M.M."/>
            <person name="Ahmed B."/>
            <person name="Halim A."/>
            <person name="Hossen Q.M.M."/>
            <person name="Hossain M.Z."/>
            <person name="Ahmed R."/>
            <person name="Khan M.M."/>
            <person name="Islam R."/>
            <person name="Rashid M.M."/>
            <person name="Khan S.A."/>
            <person name="Rahman M.S."/>
            <person name="Alam M."/>
        </authorList>
    </citation>
    <scope>NUCLEOTIDE SEQUENCE [LARGE SCALE GENOMIC DNA]</scope>
    <source>
        <strain evidence="3">cv. CVL-1</strain>
        <tissue evidence="2">Whole seedling</tissue>
    </source>
</reference>
<evidence type="ECO:0000313" key="2">
    <source>
        <dbReference type="EMBL" id="OMO61383.1"/>
    </source>
</evidence>
<dbReference type="AlphaFoldDB" id="A0A1R3GTG9"/>
<comment type="caution">
    <text evidence="2">The sequence shown here is derived from an EMBL/GenBank/DDBJ whole genome shotgun (WGS) entry which is preliminary data.</text>
</comment>
<dbReference type="EMBL" id="AWWV01013478">
    <property type="protein sequence ID" value="OMO61383.1"/>
    <property type="molecule type" value="Genomic_DNA"/>
</dbReference>
<evidence type="ECO:0000313" key="3">
    <source>
        <dbReference type="Proteomes" id="UP000188268"/>
    </source>
</evidence>
<organism evidence="2 3">
    <name type="scientific">Corchorus capsularis</name>
    <name type="common">Jute</name>
    <dbReference type="NCBI Taxonomy" id="210143"/>
    <lineage>
        <taxon>Eukaryota</taxon>
        <taxon>Viridiplantae</taxon>
        <taxon>Streptophyta</taxon>
        <taxon>Embryophyta</taxon>
        <taxon>Tracheophyta</taxon>
        <taxon>Spermatophyta</taxon>
        <taxon>Magnoliopsida</taxon>
        <taxon>eudicotyledons</taxon>
        <taxon>Gunneridae</taxon>
        <taxon>Pentapetalae</taxon>
        <taxon>rosids</taxon>
        <taxon>malvids</taxon>
        <taxon>Malvales</taxon>
        <taxon>Malvaceae</taxon>
        <taxon>Grewioideae</taxon>
        <taxon>Apeibeae</taxon>
        <taxon>Corchorus</taxon>
    </lineage>
</organism>
<gene>
    <name evidence="2" type="ORF">CCACVL1_23564</name>
</gene>
<dbReference type="Proteomes" id="UP000188268">
    <property type="component" value="Unassembled WGS sequence"/>
</dbReference>
<evidence type="ECO:0000256" key="1">
    <source>
        <dbReference type="SAM" id="MobiDB-lite"/>
    </source>
</evidence>
<accession>A0A1R3GTG9</accession>
<protein>
    <submittedName>
        <fullName evidence="2">Uncharacterized protein</fullName>
    </submittedName>
</protein>
<name>A0A1R3GTG9_COCAP</name>